<evidence type="ECO:0000256" key="3">
    <source>
        <dbReference type="ARBA" id="ARBA00023295"/>
    </source>
</evidence>
<dbReference type="Proteomes" id="UP000554342">
    <property type="component" value="Unassembled WGS sequence"/>
</dbReference>
<feature type="domain" description="Beta-xylosidase C-terminal Concanavalin A-like" evidence="8">
    <location>
        <begin position="323"/>
        <end position="517"/>
    </location>
</feature>
<evidence type="ECO:0000256" key="6">
    <source>
        <dbReference type="RuleBase" id="RU361187"/>
    </source>
</evidence>
<comment type="similarity">
    <text evidence="1 6">Belongs to the glycosyl hydrolase 43 family.</text>
</comment>
<dbReference type="InterPro" id="IPR013320">
    <property type="entry name" value="ConA-like_dom_sf"/>
</dbReference>
<dbReference type="Gene3D" id="2.60.120.200">
    <property type="match status" value="1"/>
</dbReference>
<dbReference type="Gene3D" id="2.115.10.20">
    <property type="entry name" value="Glycosyl hydrolase domain, family 43"/>
    <property type="match status" value="1"/>
</dbReference>
<name>A0A840YYK8_9SPHN</name>
<evidence type="ECO:0000313" key="9">
    <source>
        <dbReference type="EMBL" id="MBB5718627.1"/>
    </source>
</evidence>
<evidence type="ECO:0000256" key="5">
    <source>
        <dbReference type="PIRSR" id="PIRSR606710-2"/>
    </source>
</evidence>
<comment type="caution">
    <text evidence="9">The sequence shown here is derived from an EMBL/GenBank/DDBJ whole genome shotgun (WGS) entry which is preliminary data.</text>
</comment>
<dbReference type="InterPro" id="IPR051795">
    <property type="entry name" value="Glycosyl_Hydrlase_43"/>
</dbReference>
<organism evidence="9 10">
    <name type="scientific">Stakelama sediminis</name>
    <dbReference type="NCBI Taxonomy" id="463200"/>
    <lineage>
        <taxon>Bacteria</taxon>
        <taxon>Pseudomonadati</taxon>
        <taxon>Pseudomonadota</taxon>
        <taxon>Alphaproteobacteria</taxon>
        <taxon>Sphingomonadales</taxon>
        <taxon>Sphingomonadaceae</taxon>
        <taxon>Stakelama</taxon>
    </lineage>
</organism>
<dbReference type="CDD" id="cd09001">
    <property type="entry name" value="GH43_FsAxh1-like"/>
    <property type="match status" value="1"/>
</dbReference>
<protein>
    <submittedName>
        <fullName evidence="9">Beta-xylosidase</fullName>
    </submittedName>
</protein>
<evidence type="ECO:0000256" key="2">
    <source>
        <dbReference type="ARBA" id="ARBA00022801"/>
    </source>
</evidence>
<keyword evidence="10" id="KW-1185">Reference proteome</keyword>
<evidence type="ECO:0000259" key="8">
    <source>
        <dbReference type="Pfam" id="PF17851"/>
    </source>
</evidence>
<evidence type="ECO:0000256" key="4">
    <source>
        <dbReference type="PIRSR" id="PIRSR606710-1"/>
    </source>
</evidence>
<dbReference type="PANTHER" id="PTHR42812">
    <property type="entry name" value="BETA-XYLOSIDASE"/>
    <property type="match status" value="1"/>
</dbReference>
<sequence>MKISLPFRSLLVAPLLGAVMLTTPATAQLWHSDQGDGTYRNPVLYADYPDPDIIRVGSDYYFATTTFVDVPGITILHSKDLINWTIATHVVPHLDGMPQYDLKQGNAYRKGLFAASLRWHDGTFYIAITPVGQNTRIYYAKSIKGPWRYHELDRVAFDPGLFIDDDGSAYIASSYNADGTITLLTLNKTLSHVTGAKKIYYIKGAEGSKIVKRKGWYYLFNAIPPRMALTVSRARSLYGPWKTHEQISDKTGGHQGAVVDLPDGRWVGFVMRDSGAIGRMTNISPVFWKDGWPVWGTPAAPGRVPEHAKKPIDGFPIAVPATSDSFSKPTLGLQWQWNHNPDNSRWSLTERPGYLRLHPTIADQFWDARNSLIQKAQGPRSRGTVKLDITHVKPGDRCGFGTLGQYSAQLAVGRTPAGAPTLGMTLTEDTIEGPKDIAHTTPKAIQGNTVWLRTALDFKTDKGHFTYSLDGTHWQAIGNPFPLAFAWRTGTFQGEQFALFCYNPKDSSGYLDVDSFTLDAGPG</sequence>
<dbReference type="InterPro" id="IPR023296">
    <property type="entry name" value="Glyco_hydro_beta-prop_sf"/>
</dbReference>
<feature type="chain" id="PRO_5032733623" evidence="7">
    <location>
        <begin position="28"/>
        <end position="523"/>
    </location>
</feature>
<dbReference type="GO" id="GO:0005975">
    <property type="term" value="P:carbohydrate metabolic process"/>
    <property type="evidence" value="ECO:0007669"/>
    <property type="project" value="InterPro"/>
</dbReference>
<dbReference type="RefSeq" id="WP_246359770.1">
    <property type="nucleotide sequence ID" value="NZ_BAABIF010000013.1"/>
</dbReference>
<dbReference type="GO" id="GO:0004553">
    <property type="term" value="F:hydrolase activity, hydrolyzing O-glycosyl compounds"/>
    <property type="evidence" value="ECO:0007669"/>
    <property type="project" value="InterPro"/>
</dbReference>
<dbReference type="InterPro" id="IPR041542">
    <property type="entry name" value="GH43_C2"/>
</dbReference>
<gene>
    <name evidence="9" type="ORF">FHR23_001550</name>
</gene>
<dbReference type="Pfam" id="PF17851">
    <property type="entry name" value="GH43_C2"/>
    <property type="match status" value="1"/>
</dbReference>
<keyword evidence="7" id="KW-0732">Signal</keyword>
<dbReference type="InterPro" id="IPR006710">
    <property type="entry name" value="Glyco_hydro_43"/>
</dbReference>
<keyword evidence="3 6" id="KW-0326">Glycosidase</keyword>
<evidence type="ECO:0000256" key="7">
    <source>
        <dbReference type="SAM" id="SignalP"/>
    </source>
</evidence>
<proteinExistence type="inferred from homology"/>
<evidence type="ECO:0000313" key="10">
    <source>
        <dbReference type="Proteomes" id="UP000554342"/>
    </source>
</evidence>
<feature type="site" description="Important for catalytic activity, responsible for pKa modulation of the active site Glu and correct orientation of both the proton donor and substrate" evidence="5">
    <location>
        <position position="158"/>
    </location>
</feature>
<reference evidence="9 10" key="1">
    <citation type="submission" date="2020-08" db="EMBL/GenBank/DDBJ databases">
        <title>Genomic Encyclopedia of Type Strains, Phase IV (KMG-IV): sequencing the most valuable type-strain genomes for metagenomic binning, comparative biology and taxonomic classification.</title>
        <authorList>
            <person name="Goeker M."/>
        </authorList>
    </citation>
    <scope>NUCLEOTIDE SEQUENCE [LARGE SCALE GENOMIC DNA]</scope>
    <source>
        <strain evidence="9 10">DSM 27203</strain>
    </source>
</reference>
<dbReference type="Pfam" id="PF04616">
    <property type="entry name" value="Glyco_hydro_43"/>
    <property type="match status" value="1"/>
</dbReference>
<feature type="active site" description="Proton donor" evidence="4">
    <location>
        <position position="206"/>
    </location>
</feature>
<dbReference type="EMBL" id="JACIJI010000002">
    <property type="protein sequence ID" value="MBB5718627.1"/>
    <property type="molecule type" value="Genomic_DNA"/>
</dbReference>
<accession>A0A840YYK8</accession>
<keyword evidence="2 6" id="KW-0378">Hydrolase</keyword>
<dbReference type="PANTHER" id="PTHR42812:SF12">
    <property type="entry name" value="BETA-XYLOSIDASE-RELATED"/>
    <property type="match status" value="1"/>
</dbReference>
<dbReference type="AlphaFoldDB" id="A0A840YYK8"/>
<dbReference type="SUPFAM" id="SSF75005">
    <property type="entry name" value="Arabinanase/levansucrase/invertase"/>
    <property type="match status" value="1"/>
</dbReference>
<dbReference type="SUPFAM" id="SSF49899">
    <property type="entry name" value="Concanavalin A-like lectins/glucanases"/>
    <property type="match status" value="1"/>
</dbReference>
<feature type="signal peptide" evidence="7">
    <location>
        <begin position="1"/>
        <end position="27"/>
    </location>
</feature>
<evidence type="ECO:0000256" key="1">
    <source>
        <dbReference type="ARBA" id="ARBA00009865"/>
    </source>
</evidence>
<feature type="active site" description="Proton acceptor" evidence="4">
    <location>
        <position position="50"/>
    </location>
</feature>